<dbReference type="Proteomes" id="UP000600080">
    <property type="component" value="Unassembled WGS sequence"/>
</dbReference>
<gene>
    <name evidence="2" type="ORF">GCM10012285_61400</name>
</gene>
<reference evidence="3" key="1">
    <citation type="journal article" date="2019" name="Int. J. Syst. Evol. Microbiol.">
        <title>The Global Catalogue of Microorganisms (GCM) 10K type strain sequencing project: providing services to taxonomists for standard genome sequencing and annotation.</title>
        <authorList>
            <consortium name="The Broad Institute Genomics Platform"/>
            <consortium name="The Broad Institute Genome Sequencing Center for Infectious Disease"/>
            <person name="Wu L."/>
            <person name="Ma J."/>
        </authorList>
    </citation>
    <scope>NUCLEOTIDE SEQUENCE [LARGE SCALE GENOMIC DNA]</scope>
    <source>
        <strain evidence="3">CGMCC 4.7323</strain>
    </source>
</reference>
<dbReference type="RefSeq" id="WP_189103619.1">
    <property type="nucleotide sequence ID" value="NZ_BMND01000044.1"/>
</dbReference>
<evidence type="ECO:0000313" key="2">
    <source>
        <dbReference type="EMBL" id="GGN61899.1"/>
    </source>
</evidence>
<evidence type="ECO:0000313" key="3">
    <source>
        <dbReference type="Proteomes" id="UP000600080"/>
    </source>
</evidence>
<dbReference type="EMBL" id="BMND01000044">
    <property type="protein sequence ID" value="GGN61899.1"/>
    <property type="molecule type" value="Genomic_DNA"/>
</dbReference>
<keyword evidence="3" id="KW-1185">Reference proteome</keyword>
<feature type="region of interest" description="Disordered" evidence="1">
    <location>
        <begin position="1"/>
        <end position="48"/>
    </location>
</feature>
<sequence length="48" mass="5335">MPLRPIPITPGSRPDPRFETTYQASRGGHFKPEPKPVPGTPKPKKEGR</sequence>
<organism evidence="2 3">
    <name type="scientific">Streptomyces kronopolitis</name>
    <dbReference type="NCBI Taxonomy" id="1612435"/>
    <lineage>
        <taxon>Bacteria</taxon>
        <taxon>Bacillati</taxon>
        <taxon>Actinomycetota</taxon>
        <taxon>Actinomycetes</taxon>
        <taxon>Kitasatosporales</taxon>
        <taxon>Streptomycetaceae</taxon>
        <taxon>Streptomyces</taxon>
    </lineage>
</organism>
<name>A0ABQ2JZD0_9ACTN</name>
<proteinExistence type="predicted"/>
<comment type="caution">
    <text evidence="2">The sequence shown here is derived from an EMBL/GenBank/DDBJ whole genome shotgun (WGS) entry which is preliminary data.</text>
</comment>
<dbReference type="GeneID" id="301551814"/>
<protein>
    <submittedName>
        <fullName evidence="2">Uncharacterized protein</fullName>
    </submittedName>
</protein>
<evidence type="ECO:0000256" key="1">
    <source>
        <dbReference type="SAM" id="MobiDB-lite"/>
    </source>
</evidence>
<accession>A0ABQ2JZD0</accession>